<dbReference type="AlphaFoldDB" id="F9ER76"/>
<keyword evidence="1" id="KW-0812">Transmembrane</keyword>
<keyword evidence="3" id="KW-1185">Reference proteome</keyword>
<feature type="transmembrane region" description="Helical" evidence="1">
    <location>
        <begin position="83"/>
        <end position="109"/>
    </location>
</feature>
<proteinExistence type="predicted"/>
<dbReference type="HOGENOM" id="CLU_1756166_0_0_0"/>
<keyword evidence="1" id="KW-1133">Transmembrane helix</keyword>
<feature type="transmembrane region" description="Helical" evidence="1">
    <location>
        <begin position="115"/>
        <end position="138"/>
    </location>
</feature>
<evidence type="ECO:0000256" key="1">
    <source>
        <dbReference type="SAM" id="Phobius"/>
    </source>
</evidence>
<reference evidence="2 3" key="1">
    <citation type="submission" date="2011-05" db="EMBL/GenBank/DDBJ databases">
        <authorList>
            <person name="Muzny D."/>
            <person name="Qin X."/>
            <person name="Deng J."/>
            <person name="Jiang H."/>
            <person name="Liu Y."/>
            <person name="Qu J."/>
            <person name="Song X.-Z."/>
            <person name="Zhang L."/>
            <person name="Thornton R."/>
            <person name="Coyle M."/>
            <person name="Francisco L."/>
            <person name="Jackson L."/>
            <person name="Javaid M."/>
            <person name="Korchina V."/>
            <person name="Kovar C."/>
            <person name="Mata R."/>
            <person name="Mathew T."/>
            <person name="Ngo R."/>
            <person name="Nguyen L."/>
            <person name="Nguyen N."/>
            <person name="Okwuonu G."/>
            <person name="Ongeri F."/>
            <person name="Pham C."/>
            <person name="Simmons D."/>
            <person name="Wilczek-Boney K."/>
            <person name="Hale W."/>
            <person name="Jakkamsetti A."/>
            <person name="Pham P."/>
            <person name="Ruth R."/>
            <person name="San Lucas F."/>
            <person name="Warren J."/>
            <person name="Zhang J."/>
            <person name="Zhao Z."/>
            <person name="Zhou C."/>
            <person name="Zhu D."/>
            <person name="Lee S."/>
            <person name="Bess C."/>
            <person name="Blankenburg K."/>
            <person name="Forbes L."/>
            <person name="Fu Q."/>
            <person name="Gubbala S."/>
            <person name="Hirani K."/>
            <person name="Jayaseelan J.C."/>
            <person name="Lara F."/>
            <person name="Munidasa M."/>
            <person name="Palculict T."/>
            <person name="Patil S."/>
            <person name="Pu L.-L."/>
            <person name="Saada N."/>
            <person name="Tang L."/>
            <person name="Weissenberger G."/>
            <person name="Zhu Y."/>
            <person name="Hemphill L."/>
            <person name="Shang Y."/>
            <person name="Youmans B."/>
            <person name="Ayvaz T."/>
            <person name="Ross M."/>
            <person name="Santibanez J."/>
            <person name="Aqrawi P."/>
            <person name="Gross S."/>
            <person name="Joshi V."/>
            <person name="Fowler G."/>
            <person name="Nazareth L."/>
            <person name="Reid J."/>
            <person name="Worley K."/>
            <person name="Petrosino J."/>
            <person name="Highlander S."/>
            <person name="Gibbs R."/>
        </authorList>
    </citation>
    <scope>NUCLEOTIDE SEQUENCE [LARGE SCALE GENOMIC DNA]</scope>
    <source>
        <strain evidence="2 3">ATCC 51191</strain>
    </source>
</reference>
<comment type="caution">
    <text evidence="2">The sequence shown here is derived from an EMBL/GenBank/DDBJ whole genome shotgun (WGS) entry which is preliminary data.</text>
</comment>
<dbReference type="PATRIC" id="fig|997347.4.peg.2199"/>
<organism evidence="2 3">
    <name type="scientific">Fusobacterium animalis ATCC 51191</name>
    <dbReference type="NCBI Taxonomy" id="997347"/>
    <lineage>
        <taxon>Bacteria</taxon>
        <taxon>Fusobacteriati</taxon>
        <taxon>Fusobacteriota</taxon>
        <taxon>Fusobacteriia</taxon>
        <taxon>Fusobacteriales</taxon>
        <taxon>Fusobacteriaceae</taxon>
        <taxon>Fusobacterium</taxon>
    </lineage>
</organism>
<keyword evidence="1" id="KW-0472">Membrane</keyword>
<name>F9ER76_9FUSO</name>
<accession>F9ER76</accession>
<evidence type="ECO:0000313" key="3">
    <source>
        <dbReference type="Proteomes" id="UP000005392"/>
    </source>
</evidence>
<protein>
    <submittedName>
        <fullName evidence="2">Uncharacterized protein</fullName>
    </submittedName>
</protein>
<gene>
    <name evidence="2" type="ORF">HMPREF9094_2431</name>
</gene>
<evidence type="ECO:0000313" key="2">
    <source>
        <dbReference type="EMBL" id="EGQ78100.1"/>
    </source>
</evidence>
<sequence>MRKILTETIERALLLEKNFKDVDLNKDKNSRKIFEAARNALIAGIVEEVKEEEKDKIKQKAIEEAQEEIKNQKLIHKIKELRTLTIIGIIIAFFVGMAVNQVTGLFVLLGFFRKWYGMLIILTVSIVIVMSIINYWILKEEKNERNNSK</sequence>
<dbReference type="EMBL" id="AFQD01000520">
    <property type="protein sequence ID" value="EGQ78100.1"/>
    <property type="molecule type" value="Genomic_DNA"/>
</dbReference>
<dbReference type="Proteomes" id="UP000005392">
    <property type="component" value="Unassembled WGS sequence"/>
</dbReference>